<dbReference type="AlphaFoldDB" id="A0AAV4D396"/>
<dbReference type="Proteomes" id="UP000735302">
    <property type="component" value="Unassembled WGS sequence"/>
</dbReference>
<protein>
    <submittedName>
        <fullName evidence="2">Uncharacterized protein</fullName>
    </submittedName>
</protein>
<evidence type="ECO:0000313" key="3">
    <source>
        <dbReference type="Proteomes" id="UP000735302"/>
    </source>
</evidence>
<sequence>MTVTPGGAEKVVSTDDRKERARPRGVQALTSSSRQIPTGGQKCRQQCPRIRCTFDGEFTHFCSTTTPASTYKTEELGRKR</sequence>
<dbReference type="EMBL" id="BLXT01007309">
    <property type="protein sequence ID" value="GFO38445.1"/>
    <property type="molecule type" value="Genomic_DNA"/>
</dbReference>
<name>A0AAV4D396_9GAST</name>
<gene>
    <name evidence="2" type="ORF">PoB_006495000</name>
</gene>
<accession>A0AAV4D396</accession>
<reference evidence="2 3" key="1">
    <citation type="journal article" date="2021" name="Elife">
        <title>Chloroplast acquisition without the gene transfer in kleptoplastic sea slugs, Plakobranchus ocellatus.</title>
        <authorList>
            <person name="Maeda T."/>
            <person name="Takahashi S."/>
            <person name="Yoshida T."/>
            <person name="Shimamura S."/>
            <person name="Takaki Y."/>
            <person name="Nagai Y."/>
            <person name="Toyoda A."/>
            <person name="Suzuki Y."/>
            <person name="Arimoto A."/>
            <person name="Ishii H."/>
            <person name="Satoh N."/>
            <person name="Nishiyama T."/>
            <person name="Hasebe M."/>
            <person name="Maruyama T."/>
            <person name="Minagawa J."/>
            <person name="Obokata J."/>
            <person name="Shigenobu S."/>
        </authorList>
    </citation>
    <scope>NUCLEOTIDE SEQUENCE [LARGE SCALE GENOMIC DNA]</scope>
</reference>
<evidence type="ECO:0000313" key="2">
    <source>
        <dbReference type="EMBL" id="GFO38445.1"/>
    </source>
</evidence>
<feature type="region of interest" description="Disordered" evidence="1">
    <location>
        <begin position="1"/>
        <end position="41"/>
    </location>
</feature>
<keyword evidence="3" id="KW-1185">Reference proteome</keyword>
<organism evidence="2 3">
    <name type="scientific">Plakobranchus ocellatus</name>
    <dbReference type="NCBI Taxonomy" id="259542"/>
    <lineage>
        <taxon>Eukaryota</taxon>
        <taxon>Metazoa</taxon>
        <taxon>Spiralia</taxon>
        <taxon>Lophotrochozoa</taxon>
        <taxon>Mollusca</taxon>
        <taxon>Gastropoda</taxon>
        <taxon>Heterobranchia</taxon>
        <taxon>Euthyneura</taxon>
        <taxon>Panpulmonata</taxon>
        <taxon>Sacoglossa</taxon>
        <taxon>Placobranchoidea</taxon>
        <taxon>Plakobranchidae</taxon>
        <taxon>Plakobranchus</taxon>
    </lineage>
</organism>
<comment type="caution">
    <text evidence="2">The sequence shown here is derived from an EMBL/GenBank/DDBJ whole genome shotgun (WGS) entry which is preliminary data.</text>
</comment>
<feature type="compositionally biased region" description="Polar residues" evidence="1">
    <location>
        <begin position="28"/>
        <end position="38"/>
    </location>
</feature>
<proteinExistence type="predicted"/>
<evidence type="ECO:0000256" key="1">
    <source>
        <dbReference type="SAM" id="MobiDB-lite"/>
    </source>
</evidence>